<reference evidence="2 3" key="1">
    <citation type="submission" date="2017-09" db="EMBL/GenBank/DDBJ databases">
        <title>Sequencing the genomes of two abundant thermophiles in Great Basin hot springs: Thermocrinis jamiesonii and novel Chloroflexi Thermoflexus hugenholtzii.</title>
        <authorList>
            <person name="Hedlund B."/>
        </authorList>
    </citation>
    <scope>NUCLEOTIDE SEQUENCE [LARGE SCALE GENOMIC DNA]</scope>
    <source>
        <strain evidence="2 3">G233</strain>
    </source>
</reference>
<name>A0A2A9HGG0_TEPT2</name>
<sequence>MAETETPQVPTYEQLREKLREVKDPEINMSIVDLGLVYDIQYDNGDVLVTMTLTSPGCPLGPIIRGEAYAKLRELPGVKDVDVQIVWNPPWDPRTMASEDVKMALGIW</sequence>
<proteinExistence type="predicted"/>
<evidence type="ECO:0000313" key="3">
    <source>
        <dbReference type="Proteomes" id="UP000223071"/>
    </source>
</evidence>
<gene>
    <name evidence="2" type="ORF">A9A59_1393</name>
</gene>
<accession>A0A2A9HGG0</accession>
<protein>
    <submittedName>
        <fullName evidence="2">Metal-sulfur cluster biosynthetic enzyme</fullName>
    </submittedName>
</protein>
<dbReference type="InterPro" id="IPR034904">
    <property type="entry name" value="FSCA_dom_sf"/>
</dbReference>
<feature type="domain" description="MIP18 family-like" evidence="1">
    <location>
        <begin position="13"/>
        <end position="84"/>
    </location>
</feature>
<dbReference type="AlphaFoldDB" id="A0A2A9HGG0"/>
<dbReference type="Gene3D" id="3.30.300.130">
    <property type="entry name" value="Fe-S cluster assembly (FSCA)"/>
    <property type="match status" value="1"/>
</dbReference>
<evidence type="ECO:0000259" key="1">
    <source>
        <dbReference type="Pfam" id="PF01883"/>
    </source>
</evidence>
<keyword evidence="3" id="KW-1185">Reference proteome</keyword>
<comment type="caution">
    <text evidence="2">The sequence shown here is derived from an EMBL/GenBank/DDBJ whole genome shotgun (WGS) entry which is preliminary data.</text>
</comment>
<dbReference type="PANTHER" id="PTHR42831:SF1">
    <property type="entry name" value="FE-S PROTEIN MATURATION AUXILIARY FACTOR YITW"/>
    <property type="match status" value="1"/>
</dbReference>
<evidence type="ECO:0000313" key="2">
    <source>
        <dbReference type="EMBL" id="PFG74180.1"/>
    </source>
</evidence>
<dbReference type="InterPro" id="IPR052339">
    <property type="entry name" value="Fe-S_Maturation_MIP18"/>
</dbReference>
<dbReference type="InterPro" id="IPR002744">
    <property type="entry name" value="MIP18-like"/>
</dbReference>
<dbReference type="Pfam" id="PF01883">
    <property type="entry name" value="FeS_assembly_P"/>
    <property type="match status" value="1"/>
</dbReference>
<dbReference type="Proteomes" id="UP000223071">
    <property type="component" value="Unassembled WGS sequence"/>
</dbReference>
<dbReference type="RefSeq" id="WP_278286822.1">
    <property type="nucleotide sequence ID" value="NZ_PDJQ01000001.1"/>
</dbReference>
<dbReference type="SUPFAM" id="SSF117916">
    <property type="entry name" value="Fe-S cluster assembly (FSCA) domain-like"/>
    <property type="match status" value="1"/>
</dbReference>
<dbReference type="EMBL" id="PDJQ01000001">
    <property type="protein sequence ID" value="PFG74180.1"/>
    <property type="molecule type" value="Genomic_DNA"/>
</dbReference>
<dbReference type="PANTHER" id="PTHR42831">
    <property type="entry name" value="FE-S PROTEIN MATURATION AUXILIARY FACTOR YITW"/>
    <property type="match status" value="1"/>
</dbReference>
<organism evidence="2 3">
    <name type="scientific">Tepidiforma thermophila (strain KCTC 52669 / CGMCC 1.13589 / G233)</name>
    <dbReference type="NCBI Taxonomy" id="2761530"/>
    <lineage>
        <taxon>Bacteria</taxon>
        <taxon>Bacillati</taxon>
        <taxon>Chloroflexota</taxon>
        <taxon>Tepidiformia</taxon>
        <taxon>Tepidiformales</taxon>
        <taxon>Tepidiformaceae</taxon>
        <taxon>Tepidiforma</taxon>
    </lineage>
</organism>